<proteinExistence type="predicted"/>
<gene>
    <name evidence="1" type="ORF">MRB53_012790</name>
</gene>
<keyword evidence="2" id="KW-1185">Reference proteome</keyword>
<sequence>MVFLHSVHTPSRLSLSREFFLSNENPQHINLLDFLRGSNLKKKNLSCEDRILRRRRRMLSKSFKATKCKTSLKLAGARIKLLKNKREAQLKQMKRDLAQLLDSGQEKTARIRVEHVVREEKTMAAYDIVQLYCELIVARLPIIESQKYKLLGRYNKEAIWAATIPSALSSRNCPIDLKEPIASVIFASPRCADIPELQDVRKQFTKKYGKEFVASALELRPDCGVNHLIIEKLSAKTPDGDTKIKILTAIAQEHNVTWDPAALEEQLLKPREDLLNGPSKFVSASNMHLESPNIQVQLPHSRKDEPATRSSENDVTISSQTSRPVSANMGASFPMPSTSHSDLGASGGITEGNDFRQSFSEDVSLDRGNWNMKFKDATSAAQAAAESAEMASMAARAAAELARHGKVTREYSAESHASSFHGPRNEVPGRSNERKFRDEYVEEDSGRRENGSPRSSIGVKPRIHREERDETGQDLPSRAAESKYDDYGSTNTYSSRPVSSHIKAASIDDNISLANHQNIDEFSPKSFAGVKAINQNWQGKSYEKGDSICEGSFKKQSSRHTSTSSGMDSLEDEFFAVDQKTDGFSQKGFSEVESLNMNQQNTNIEEDDRGVGNIREHSSDSALYNSSKSPIGSNDIWDLNVQSYDIDVNPFSMNTGQENTERSTEKPGLSSHSAVVFDESDSDCDTRLDRENDNYRHHFDSDFPHQGALSSSYLTATIEPLSANQGRSESLLEDSSRIFVESTEKVADVTVPSQSDELLGAAFDDSDGLNSESEEEGDSFKLRERMKSSFLPGKQNVSTGILSSLNKKEEPKGTNPNAWSHSSSDSESDEVPSKSNQEAALNVVGGSWKRYDTGDLRTDRPSPRHARSPRKSSDLAQEASFSSEFEDQQTLQTSRLPSDKEVPNKDKFDAQSSPPRTKDLGLLYNLRSEDGNELSFGRLNGGLRNKRFSRPPYVKGYSAKSSFSSTEQMVDETPTATVKPTILSSDKSSVSYEACDNELYSQKPHVKVDKESSSNPKTFFDSDSDDGEVRSLQTVGSRGRRGVILSRRTRDPPTQPEMSSRLKFSGRSEVPVSSDFGMESELSKSSSSGDYLSNLANRTVSSKNMDNVKLTLPNSPIEQSYKLDASMIEKSTISSLVKKSVYSEAHENRLNNQKERVNERRESILTPKSDSDSDIDDSELLLSRHTADSRGHRDAMLSHRTRDSPSQSDSPRKFSGRSEVPVSSDFGAGSRFSTPGSSVAEALSKPLTKTVSGNRQNSKSMQHNSSIQRPSKFLPPAEVSIHKESMQSSQPSSFSKQPSKPSSRTVISGHDESMQPFQPSSFSEQPSKPSSRTVTSGRDESQKSSSSSGGSTSRESSLKTASHVHPKLPDYDKLAAHLGSLRSDRRSQ</sequence>
<dbReference type="Proteomes" id="UP001234297">
    <property type="component" value="Chromosome 3"/>
</dbReference>
<organism evidence="1 2">
    <name type="scientific">Persea americana</name>
    <name type="common">Avocado</name>
    <dbReference type="NCBI Taxonomy" id="3435"/>
    <lineage>
        <taxon>Eukaryota</taxon>
        <taxon>Viridiplantae</taxon>
        <taxon>Streptophyta</taxon>
        <taxon>Embryophyta</taxon>
        <taxon>Tracheophyta</taxon>
        <taxon>Spermatophyta</taxon>
        <taxon>Magnoliopsida</taxon>
        <taxon>Magnoliidae</taxon>
        <taxon>Laurales</taxon>
        <taxon>Lauraceae</taxon>
        <taxon>Persea</taxon>
    </lineage>
</organism>
<dbReference type="EMBL" id="CM056811">
    <property type="protein sequence ID" value="KAJ8638523.1"/>
    <property type="molecule type" value="Genomic_DNA"/>
</dbReference>
<reference evidence="1 2" key="1">
    <citation type="journal article" date="2022" name="Hortic Res">
        <title>A haplotype resolved chromosomal level avocado genome allows analysis of novel avocado genes.</title>
        <authorList>
            <person name="Nath O."/>
            <person name="Fletcher S.J."/>
            <person name="Hayward A."/>
            <person name="Shaw L.M."/>
            <person name="Masouleh A.K."/>
            <person name="Furtado A."/>
            <person name="Henry R.J."/>
            <person name="Mitter N."/>
        </authorList>
    </citation>
    <scope>NUCLEOTIDE SEQUENCE [LARGE SCALE GENOMIC DNA]</scope>
    <source>
        <strain evidence="2">cv. Hass</strain>
    </source>
</reference>
<evidence type="ECO:0000313" key="1">
    <source>
        <dbReference type="EMBL" id="KAJ8638523.1"/>
    </source>
</evidence>
<name>A0ACC2LZA3_PERAE</name>
<accession>A0ACC2LZA3</accession>
<evidence type="ECO:0000313" key="2">
    <source>
        <dbReference type="Proteomes" id="UP001234297"/>
    </source>
</evidence>
<protein>
    <submittedName>
        <fullName evidence="1">Uncharacterized protein</fullName>
    </submittedName>
</protein>
<comment type="caution">
    <text evidence="1">The sequence shown here is derived from an EMBL/GenBank/DDBJ whole genome shotgun (WGS) entry which is preliminary data.</text>
</comment>